<evidence type="ECO:0000313" key="4">
    <source>
        <dbReference type="Proteomes" id="UP000297626"/>
    </source>
</evidence>
<dbReference type="GO" id="GO:0016740">
    <property type="term" value="F:transferase activity"/>
    <property type="evidence" value="ECO:0007669"/>
    <property type="project" value="UniProtKB-KW"/>
</dbReference>
<protein>
    <submittedName>
        <fullName evidence="3">Glycosyltransferase</fullName>
    </submittedName>
</protein>
<feature type="transmembrane region" description="Helical" evidence="1">
    <location>
        <begin position="301"/>
        <end position="334"/>
    </location>
</feature>
<sequence length="384" mass="42932">MVRCAPSLVLLGRIKVNRLVVFVFFISLAVFLFGLILPFLAQYFEKKLASRTTGASSRLVEGSLEVIIPAYLEAGVVPETIARLRDQLRSWPHACSITVVASDHATVLAAVTADKVLVGEPRGKPTAVNQGIENSVSTYIVLTDANCEIYPQDWPIYLKAALKDSSLISAQKEEISSREGLFWQYENRIKKRSTTAVGTLSVIGEFMAFRRADFRPIPARIQSDDLWMAMDFNQQGLTVALSLDISTTEIPASPSEQWERRVRIAAGQLGEALPQWKLLARSSAGRLYMAHKLYRLTLGPLGFWTAAICFGLLWTPVTLPVVILVVGFSLLSYLGKIERKTPLDPIFTVVALQTIPVMGVLRVWNRWWMRRNGKRTEGWIKIAR</sequence>
<dbReference type="InterPro" id="IPR029044">
    <property type="entry name" value="Nucleotide-diphossugar_trans"/>
</dbReference>
<feature type="domain" description="Glycosyltransferase 2-like" evidence="2">
    <location>
        <begin position="66"/>
        <end position="214"/>
    </location>
</feature>
<feature type="transmembrane region" description="Helical" evidence="1">
    <location>
        <begin position="346"/>
        <end position="365"/>
    </location>
</feature>
<evidence type="ECO:0000256" key="1">
    <source>
        <dbReference type="SAM" id="Phobius"/>
    </source>
</evidence>
<dbReference type="Proteomes" id="UP000297626">
    <property type="component" value="Unassembled WGS sequence"/>
</dbReference>
<keyword evidence="4" id="KW-1185">Reference proteome</keyword>
<name>A0A4R9BKJ0_9MICO</name>
<comment type="caution">
    <text evidence="3">The sequence shown here is derived from an EMBL/GenBank/DDBJ whole genome shotgun (WGS) entry which is preliminary data.</text>
</comment>
<dbReference type="Gene3D" id="3.90.550.10">
    <property type="entry name" value="Spore Coat Polysaccharide Biosynthesis Protein SpsA, Chain A"/>
    <property type="match status" value="1"/>
</dbReference>
<keyword evidence="1" id="KW-0472">Membrane</keyword>
<keyword evidence="1" id="KW-0812">Transmembrane</keyword>
<feature type="transmembrane region" description="Helical" evidence="1">
    <location>
        <begin position="20"/>
        <end position="41"/>
    </location>
</feature>
<dbReference type="AlphaFoldDB" id="A0A4R9BKJ0"/>
<accession>A0A4R9BKJ0</accession>
<keyword evidence="1" id="KW-1133">Transmembrane helix</keyword>
<dbReference type="SUPFAM" id="SSF53448">
    <property type="entry name" value="Nucleotide-diphospho-sugar transferases"/>
    <property type="match status" value="1"/>
</dbReference>
<gene>
    <name evidence="3" type="ORF">E3T51_13425</name>
</gene>
<reference evidence="3 4" key="1">
    <citation type="submission" date="2019-03" db="EMBL/GenBank/DDBJ databases">
        <title>Genomics of glacier-inhabiting Cryobacterium strains.</title>
        <authorList>
            <person name="Liu Q."/>
            <person name="Xin Y.-H."/>
        </authorList>
    </citation>
    <scope>NUCLEOTIDE SEQUENCE [LARGE SCALE GENOMIC DNA]</scope>
    <source>
        <strain evidence="3 4">Sr54</strain>
    </source>
</reference>
<evidence type="ECO:0000259" key="2">
    <source>
        <dbReference type="Pfam" id="PF00535"/>
    </source>
</evidence>
<dbReference type="EMBL" id="SOHN01000016">
    <property type="protein sequence ID" value="TFD86130.1"/>
    <property type="molecule type" value="Genomic_DNA"/>
</dbReference>
<proteinExistence type="predicted"/>
<dbReference type="InterPro" id="IPR001173">
    <property type="entry name" value="Glyco_trans_2-like"/>
</dbReference>
<organism evidence="3 4">
    <name type="scientific">Cryobacterium serini</name>
    <dbReference type="NCBI Taxonomy" id="1259201"/>
    <lineage>
        <taxon>Bacteria</taxon>
        <taxon>Bacillati</taxon>
        <taxon>Actinomycetota</taxon>
        <taxon>Actinomycetes</taxon>
        <taxon>Micrococcales</taxon>
        <taxon>Microbacteriaceae</taxon>
        <taxon>Cryobacterium</taxon>
    </lineage>
</organism>
<dbReference type="Pfam" id="PF00535">
    <property type="entry name" value="Glycos_transf_2"/>
    <property type="match status" value="1"/>
</dbReference>
<keyword evidence="3" id="KW-0808">Transferase</keyword>
<evidence type="ECO:0000313" key="3">
    <source>
        <dbReference type="EMBL" id="TFD86130.1"/>
    </source>
</evidence>